<keyword evidence="3" id="KW-1185">Reference proteome</keyword>
<feature type="domain" description="F-box" evidence="1">
    <location>
        <begin position="88"/>
        <end position="142"/>
    </location>
</feature>
<dbReference type="InterPro" id="IPR001810">
    <property type="entry name" value="F-box_dom"/>
</dbReference>
<dbReference type="InterPro" id="IPR036047">
    <property type="entry name" value="F-box-like_dom_sf"/>
</dbReference>
<proteinExistence type="predicted"/>
<reference evidence="2 3" key="1">
    <citation type="journal article" date="2020" name="ISME J.">
        <title>Uncovering the hidden diversity of litter-decomposition mechanisms in mushroom-forming fungi.</title>
        <authorList>
            <person name="Floudas D."/>
            <person name="Bentzer J."/>
            <person name="Ahren D."/>
            <person name="Johansson T."/>
            <person name="Persson P."/>
            <person name="Tunlid A."/>
        </authorList>
    </citation>
    <scope>NUCLEOTIDE SEQUENCE [LARGE SCALE GENOMIC DNA]</scope>
    <source>
        <strain evidence="2 3">CBS 291.85</strain>
    </source>
</reference>
<dbReference type="Proteomes" id="UP000559256">
    <property type="component" value="Unassembled WGS sequence"/>
</dbReference>
<dbReference type="EMBL" id="JAACJM010000006">
    <property type="protein sequence ID" value="KAF5372203.1"/>
    <property type="molecule type" value="Genomic_DNA"/>
</dbReference>
<evidence type="ECO:0000313" key="3">
    <source>
        <dbReference type="Proteomes" id="UP000559256"/>
    </source>
</evidence>
<sequence>MPPVQTDLSATPWRKVDVLAQLRANFGSYTSDIAHASQCLINVEQAVKVCEALAKKPRSKDHRIGLQNQRRRLSCQIDQLKSLLAPIRKLPPEITGRIFSFCCLESELAKRISCNVVRLSQVCYGWRELARSTPALWSSISIDLSQSLHSLDTVQAMVTTHLSLSKQRPLCLILIADGLSDLDIAKVVLERFIKHCSRWESIALHGPVE</sequence>
<dbReference type="Pfam" id="PF12937">
    <property type="entry name" value="F-box-like"/>
    <property type="match status" value="1"/>
</dbReference>
<dbReference type="AlphaFoldDB" id="A0A8H5LWJ8"/>
<dbReference type="OrthoDB" id="3139399at2759"/>
<evidence type="ECO:0000259" key="1">
    <source>
        <dbReference type="Pfam" id="PF12937"/>
    </source>
</evidence>
<accession>A0A8H5LWJ8</accession>
<dbReference type="SUPFAM" id="SSF81383">
    <property type="entry name" value="F-box domain"/>
    <property type="match status" value="1"/>
</dbReference>
<name>A0A8H5LWJ8_9AGAR</name>
<organism evidence="2 3">
    <name type="scientific">Tetrapyrgos nigripes</name>
    <dbReference type="NCBI Taxonomy" id="182062"/>
    <lineage>
        <taxon>Eukaryota</taxon>
        <taxon>Fungi</taxon>
        <taxon>Dikarya</taxon>
        <taxon>Basidiomycota</taxon>
        <taxon>Agaricomycotina</taxon>
        <taxon>Agaricomycetes</taxon>
        <taxon>Agaricomycetidae</taxon>
        <taxon>Agaricales</taxon>
        <taxon>Marasmiineae</taxon>
        <taxon>Marasmiaceae</taxon>
        <taxon>Tetrapyrgos</taxon>
    </lineage>
</organism>
<evidence type="ECO:0000313" key="2">
    <source>
        <dbReference type="EMBL" id="KAF5372203.1"/>
    </source>
</evidence>
<gene>
    <name evidence="2" type="ORF">D9758_005025</name>
</gene>
<comment type="caution">
    <text evidence="2">The sequence shown here is derived from an EMBL/GenBank/DDBJ whole genome shotgun (WGS) entry which is preliminary data.</text>
</comment>
<protein>
    <recommendedName>
        <fullName evidence="1">F-box domain-containing protein</fullName>
    </recommendedName>
</protein>
<dbReference type="Gene3D" id="1.20.1280.50">
    <property type="match status" value="1"/>
</dbReference>